<sequence>MTRTDVSIKTGDGVTLRGWFFKASTAPASEKLPCVIITHGLSCVKEMGLDTVAEKYISELPVTCLVYDHRGFGASDTAPHAPRQEVITWQQANDMRDAITYVQTREGVDSSKIALWGYSLAAAEVLFVAAIDRRVKAVIALGPACSGMDVVNRLTPPHALNAIRSLFEVDRLARAEGKESIMVPIVSEPGGQCVLPSPESYAFFSEWEKNGSSWKNALTMRSLDDVSTTALCVPFLDILTPTPVFFGAATRDTNSPLDMVMRWYAQVSEPKEHAMVDADHYQLMGEAREILNVREVAFLKKWLC</sequence>
<dbReference type="AlphaFoldDB" id="A0A0D1WWS4"/>
<dbReference type="Proteomes" id="UP000053599">
    <property type="component" value="Unassembled WGS sequence"/>
</dbReference>
<dbReference type="GO" id="GO:0016788">
    <property type="term" value="F:hydrolase activity, acting on ester bonds"/>
    <property type="evidence" value="ECO:0007669"/>
    <property type="project" value="UniProtKB-ARBA"/>
</dbReference>
<dbReference type="Gene3D" id="3.40.50.1820">
    <property type="entry name" value="alpha/beta hydrolase"/>
    <property type="match status" value="1"/>
</dbReference>
<evidence type="ECO:0000313" key="5">
    <source>
        <dbReference type="Proteomes" id="UP000053599"/>
    </source>
</evidence>
<dbReference type="STRING" id="1016849.A0A0D1WWS4"/>
<reference evidence="4 5" key="1">
    <citation type="submission" date="2015-01" db="EMBL/GenBank/DDBJ databases">
        <title>The Genome Sequence of Exophiala sideris CBS121828.</title>
        <authorList>
            <consortium name="The Broad Institute Genomics Platform"/>
            <person name="Cuomo C."/>
            <person name="de Hoog S."/>
            <person name="Gorbushina A."/>
            <person name="Stielow B."/>
            <person name="Teixiera M."/>
            <person name="Abouelleil A."/>
            <person name="Chapman S.B."/>
            <person name="Priest M."/>
            <person name="Young S.K."/>
            <person name="Wortman J."/>
            <person name="Nusbaum C."/>
            <person name="Birren B."/>
        </authorList>
    </citation>
    <scope>NUCLEOTIDE SEQUENCE [LARGE SCALE GENOMIC DNA]</scope>
    <source>
        <strain evidence="4 5">CBS 121828</strain>
    </source>
</reference>
<evidence type="ECO:0000256" key="1">
    <source>
        <dbReference type="ARBA" id="ARBA00022801"/>
    </source>
</evidence>
<dbReference type="OrthoDB" id="2498029at2759"/>
<dbReference type="PANTHER" id="PTHR22946">
    <property type="entry name" value="DIENELACTONE HYDROLASE DOMAIN-CONTAINING PROTEIN-RELATED"/>
    <property type="match status" value="1"/>
</dbReference>
<dbReference type="Pfam" id="PF00561">
    <property type="entry name" value="Abhydrolase_1"/>
    <property type="match status" value="1"/>
</dbReference>
<name>A0A0D1WWS4_9EURO</name>
<dbReference type="InterPro" id="IPR050261">
    <property type="entry name" value="FrsA_esterase"/>
</dbReference>
<gene>
    <name evidence="4" type="ORF">PV11_07157</name>
</gene>
<dbReference type="InterPro" id="IPR029058">
    <property type="entry name" value="AB_hydrolase_fold"/>
</dbReference>
<dbReference type="HOGENOM" id="CLU_048587_1_1_1"/>
<comment type="similarity">
    <text evidence="2">Belongs to the AB hydrolase superfamily. FUS2 hydrolase family.</text>
</comment>
<evidence type="ECO:0000259" key="3">
    <source>
        <dbReference type="Pfam" id="PF00561"/>
    </source>
</evidence>
<accession>A0A0D1WWS4</accession>
<keyword evidence="1" id="KW-0378">Hydrolase</keyword>
<protein>
    <recommendedName>
        <fullName evidence="3">AB hydrolase-1 domain-containing protein</fullName>
    </recommendedName>
</protein>
<dbReference type="PANTHER" id="PTHR22946:SF9">
    <property type="entry name" value="POLYKETIDE TRANSFERASE AF380"/>
    <property type="match status" value="1"/>
</dbReference>
<dbReference type="SUPFAM" id="SSF53474">
    <property type="entry name" value="alpha/beta-Hydrolases"/>
    <property type="match status" value="1"/>
</dbReference>
<evidence type="ECO:0000313" key="4">
    <source>
        <dbReference type="EMBL" id="KIV79606.1"/>
    </source>
</evidence>
<dbReference type="InterPro" id="IPR000073">
    <property type="entry name" value="AB_hydrolase_1"/>
</dbReference>
<feature type="domain" description="AB hydrolase-1" evidence="3">
    <location>
        <begin position="63"/>
        <end position="284"/>
    </location>
</feature>
<dbReference type="EMBL" id="KN846953">
    <property type="protein sequence ID" value="KIV79606.1"/>
    <property type="molecule type" value="Genomic_DNA"/>
</dbReference>
<evidence type="ECO:0000256" key="2">
    <source>
        <dbReference type="ARBA" id="ARBA00038115"/>
    </source>
</evidence>
<dbReference type="Gene3D" id="1.10.10.800">
    <property type="match status" value="1"/>
</dbReference>
<organism evidence="4 5">
    <name type="scientific">Exophiala sideris</name>
    <dbReference type="NCBI Taxonomy" id="1016849"/>
    <lineage>
        <taxon>Eukaryota</taxon>
        <taxon>Fungi</taxon>
        <taxon>Dikarya</taxon>
        <taxon>Ascomycota</taxon>
        <taxon>Pezizomycotina</taxon>
        <taxon>Eurotiomycetes</taxon>
        <taxon>Chaetothyriomycetidae</taxon>
        <taxon>Chaetothyriales</taxon>
        <taxon>Herpotrichiellaceae</taxon>
        <taxon>Exophiala</taxon>
    </lineage>
</organism>
<proteinExistence type="inferred from homology"/>